<comment type="caution">
    <text evidence="2">The sequence shown here is derived from an EMBL/GenBank/DDBJ whole genome shotgun (WGS) entry which is preliminary data.</text>
</comment>
<keyword evidence="1" id="KW-1133">Transmembrane helix</keyword>
<feature type="transmembrane region" description="Helical" evidence="1">
    <location>
        <begin position="140"/>
        <end position="162"/>
    </location>
</feature>
<proteinExistence type="predicted"/>
<organism evidence="2 3">
    <name type="scientific">Algoriphagus ratkowskyi</name>
    <dbReference type="NCBI Taxonomy" id="57028"/>
    <lineage>
        <taxon>Bacteria</taxon>
        <taxon>Pseudomonadati</taxon>
        <taxon>Bacteroidota</taxon>
        <taxon>Cytophagia</taxon>
        <taxon>Cytophagales</taxon>
        <taxon>Cyclobacteriaceae</taxon>
        <taxon>Algoriphagus</taxon>
    </lineage>
</organism>
<dbReference type="AlphaFoldDB" id="A0A2W7S046"/>
<accession>A0A2W7S046</accession>
<gene>
    <name evidence="2" type="ORF">LV84_00479</name>
</gene>
<dbReference type="Proteomes" id="UP000249115">
    <property type="component" value="Unassembled WGS sequence"/>
</dbReference>
<protein>
    <submittedName>
        <fullName evidence="2">Uncharacterized protein</fullName>
    </submittedName>
</protein>
<dbReference type="EMBL" id="QKZU01000002">
    <property type="protein sequence ID" value="PZX60209.1"/>
    <property type="molecule type" value="Genomic_DNA"/>
</dbReference>
<name>A0A2W7S046_9BACT</name>
<sequence length="163" mass="17900">MYSNDKLLRLWKLTMITMVKCPNCSSDQVTAQKKGFSGGKALAGAVLAGPLGAIAGTHGSGKIKVFCLSCGHTWDPKAQASKEKSHADIIEMMWKKSVIKAYDSGNIEEARKLYLNNVPNTPDNFDLTLKMEKLRKEADTTGGVILLIIMGILFLILMIWLLN</sequence>
<reference evidence="2 3" key="1">
    <citation type="submission" date="2018-06" db="EMBL/GenBank/DDBJ databases">
        <title>Genomic Encyclopedia of Archaeal and Bacterial Type Strains, Phase II (KMG-II): from individual species to whole genera.</title>
        <authorList>
            <person name="Goeker M."/>
        </authorList>
    </citation>
    <scope>NUCLEOTIDE SEQUENCE [LARGE SCALE GENOMIC DNA]</scope>
    <source>
        <strain evidence="2 3">DSM 22686</strain>
    </source>
</reference>
<evidence type="ECO:0000256" key="1">
    <source>
        <dbReference type="SAM" id="Phobius"/>
    </source>
</evidence>
<evidence type="ECO:0000313" key="2">
    <source>
        <dbReference type="EMBL" id="PZX60209.1"/>
    </source>
</evidence>
<keyword evidence="1" id="KW-0472">Membrane</keyword>
<evidence type="ECO:0000313" key="3">
    <source>
        <dbReference type="Proteomes" id="UP000249115"/>
    </source>
</evidence>
<keyword evidence="1" id="KW-0812">Transmembrane</keyword>